<protein>
    <submittedName>
        <fullName evidence="1">Uncharacterized protein</fullName>
    </submittedName>
</protein>
<proteinExistence type="predicted"/>
<dbReference type="KEGG" id="bic:LMTR13_31640"/>
<evidence type="ECO:0000313" key="1">
    <source>
        <dbReference type="EMBL" id="ANW04020.1"/>
    </source>
</evidence>
<evidence type="ECO:0000313" key="2">
    <source>
        <dbReference type="Proteomes" id="UP000092839"/>
    </source>
</evidence>
<accession>A0A1B1UMK5</accession>
<sequence>MRWFRRNRPPEVWGTDVQPAGDIEAAQRIREICVAAGAIAERMATLRGRKAEIEKSAEAERYQAAIKCALEVAMKISDDAMRDVSVSQIIRLCVRADHLKTARVLLRTIQSEKTRAELIAESPVLIDQDAAS</sequence>
<dbReference type="EMBL" id="CP016428">
    <property type="protein sequence ID" value="ANW04020.1"/>
    <property type="molecule type" value="Genomic_DNA"/>
</dbReference>
<reference evidence="1 2" key="1">
    <citation type="submission" date="2016-07" db="EMBL/GenBank/DDBJ databases">
        <title>Complete genome sequence of Bradyrhizobium icense LMTR 13T, a potential inoculant strain isolated from lima bean (Phaseolus lunatus) in Peru.</title>
        <authorList>
            <person name="Ormeno-Orrillo E."/>
            <person name="Duran D."/>
            <person name="Rogel M.A."/>
            <person name="Rey L."/>
            <person name="Imperial J."/>
            <person name="Ruiz-Argueso T."/>
            <person name="Martinez-Romero E."/>
        </authorList>
    </citation>
    <scope>NUCLEOTIDE SEQUENCE [LARGE SCALE GENOMIC DNA]</scope>
    <source>
        <strain evidence="1 2">LMTR 13</strain>
    </source>
</reference>
<dbReference type="AlphaFoldDB" id="A0A1B1UMK5"/>
<dbReference type="Proteomes" id="UP000092839">
    <property type="component" value="Chromosome"/>
</dbReference>
<gene>
    <name evidence="1" type="ORF">LMTR13_31640</name>
</gene>
<organism evidence="1 2">
    <name type="scientific">Bradyrhizobium icense</name>
    <dbReference type="NCBI Taxonomy" id="1274631"/>
    <lineage>
        <taxon>Bacteria</taxon>
        <taxon>Pseudomonadati</taxon>
        <taxon>Pseudomonadota</taxon>
        <taxon>Alphaproteobacteria</taxon>
        <taxon>Hyphomicrobiales</taxon>
        <taxon>Nitrobacteraceae</taxon>
        <taxon>Bradyrhizobium</taxon>
    </lineage>
</organism>
<keyword evidence="2" id="KW-1185">Reference proteome</keyword>
<name>A0A1B1UMK5_9BRAD</name>
<dbReference type="RefSeq" id="WP_065731183.1">
    <property type="nucleotide sequence ID" value="NZ_CP016428.1"/>
</dbReference>